<evidence type="ECO:0000256" key="1">
    <source>
        <dbReference type="ARBA" id="ARBA00004123"/>
    </source>
</evidence>
<evidence type="ECO:0000313" key="8">
    <source>
        <dbReference type="EMBL" id="KAK1632544.1"/>
    </source>
</evidence>
<accession>A0AAD8RWP0</accession>
<sequence>MGRTRGRRRRPVEYDGRTFAERRDELFREAAELGVLCGAEIALVVFDPAGNAYAFGSPDSAEGVLRRQFPVPADHQEDAAAMKKEKEETRAVAAIRKGLEETRAAVMREEEEARGQQARIEAIKDKVRPAIAPGRRFWWEADVSKLSAAELPEFLWALQQCRDAIRRRADTLLADTSSATAK</sequence>
<reference evidence="8" key="1">
    <citation type="submission" date="2023-07" db="EMBL/GenBank/DDBJ databases">
        <title>A chromosome-level genome assembly of Lolium multiflorum.</title>
        <authorList>
            <person name="Chen Y."/>
            <person name="Copetti D."/>
            <person name="Kolliker R."/>
            <person name="Studer B."/>
        </authorList>
    </citation>
    <scope>NUCLEOTIDE SEQUENCE</scope>
    <source>
        <strain evidence="8">02402/16</strain>
        <tissue evidence="8">Leaf</tissue>
    </source>
</reference>
<organism evidence="8 9">
    <name type="scientific">Lolium multiflorum</name>
    <name type="common">Italian ryegrass</name>
    <name type="synonym">Lolium perenne subsp. multiflorum</name>
    <dbReference type="NCBI Taxonomy" id="4521"/>
    <lineage>
        <taxon>Eukaryota</taxon>
        <taxon>Viridiplantae</taxon>
        <taxon>Streptophyta</taxon>
        <taxon>Embryophyta</taxon>
        <taxon>Tracheophyta</taxon>
        <taxon>Spermatophyta</taxon>
        <taxon>Magnoliopsida</taxon>
        <taxon>Liliopsida</taxon>
        <taxon>Poales</taxon>
        <taxon>Poaceae</taxon>
        <taxon>BOP clade</taxon>
        <taxon>Pooideae</taxon>
        <taxon>Poodae</taxon>
        <taxon>Poeae</taxon>
        <taxon>Poeae Chloroplast Group 2 (Poeae type)</taxon>
        <taxon>Loliodinae</taxon>
        <taxon>Loliinae</taxon>
        <taxon>Lolium</taxon>
    </lineage>
</organism>
<dbReference type="SUPFAM" id="SSF55455">
    <property type="entry name" value="SRF-like"/>
    <property type="match status" value="1"/>
</dbReference>
<keyword evidence="4" id="KW-0804">Transcription</keyword>
<dbReference type="Gene3D" id="3.40.1810.10">
    <property type="entry name" value="Transcription factor, MADS-box"/>
    <property type="match status" value="1"/>
</dbReference>
<feature type="coiled-coil region" evidence="6">
    <location>
        <begin position="99"/>
        <end position="126"/>
    </location>
</feature>
<dbReference type="GO" id="GO:0046983">
    <property type="term" value="F:protein dimerization activity"/>
    <property type="evidence" value="ECO:0007669"/>
    <property type="project" value="InterPro"/>
</dbReference>
<dbReference type="PANTHER" id="PTHR48019">
    <property type="entry name" value="SERUM RESPONSE FACTOR HOMOLOG"/>
    <property type="match status" value="1"/>
</dbReference>
<comment type="subcellular location">
    <subcellularLocation>
        <location evidence="1">Nucleus</location>
    </subcellularLocation>
</comment>
<evidence type="ECO:0000256" key="3">
    <source>
        <dbReference type="ARBA" id="ARBA00023125"/>
    </source>
</evidence>
<dbReference type="InterPro" id="IPR002100">
    <property type="entry name" value="TF_MADSbox"/>
</dbReference>
<evidence type="ECO:0000259" key="7">
    <source>
        <dbReference type="PROSITE" id="PS50066"/>
    </source>
</evidence>
<dbReference type="Pfam" id="PF00319">
    <property type="entry name" value="SRF-TF"/>
    <property type="match status" value="1"/>
</dbReference>
<dbReference type="SMART" id="SM00432">
    <property type="entry name" value="MADS"/>
    <property type="match status" value="1"/>
</dbReference>
<dbReference type="GO" id="GO:0005634">
    <property type="term" value="C:nucleus"/>
    <property type="evidence" value="ECO:0007669"/>
    <property type="project" value="UniProtKB-SubCell"/>
</dbReference>
<dbReference type="Proteomes" id="UP001231189">
    <property type="component" value="Unassembled WGS sequence"/>
</dbReference>
<dbReference type="GO" id="GO:0003677">
    <property type="term" value="F:DNA binding"/>
    <property type="evidence" value="ECO:0007669"/>
    <property type="project" value="UniProtKB-KW"/>
</dbReference>
<gene>
    <name evidence="8" type="ORF">QYE76_006859</name>
</gene>
<keyword evidence="3" id="KW-0238">DNA-binding</keyword>
<dbReference type="InterPro" id="IPR036879">
    <property type="entry name" value="TF_MADSbox_sf"/>
</dbReference>
<dbReference type="InterPro" id="IPR050142">
    <property type="entry name" value="MADS-box/MEF2_TF"/>
</dbReference>
<feature type="domain" description="MADS-box" evidence="7">
    <location>
        <begin position="1"/>
        <end position="59"/>
    </location>
</feature>
<dbReference type="EMBL" id="JAUUTY010000005">
    <property type="protein sequence ID" value="KAK1632544.1"/>
    <property type="molecule type" value="Genomic_DNA"/>
</dbReference>
<evidence type="ECO:0000256" key="6">
    <source>
        <dbReference type="SAM" id="Coils"/>
    </source>
</evidence>
<evidence type="ECO:0000256" key="2">
    <source>
        <dbReference type="ARBA" id="ARBA00023015"/>
    </source>
</evidence>
<dbReference type="PRINTS" id="PR00404">
    <property type="entry name" value="MADSDOMAIN"/>
</dbReference>
<dbReference type="AlphaFoldDB" id="A0AAD8RWP0"/>
<keyword evidence="9" id="KW-1185">Reference proteome</keyword>
<comment type="caution">
    <text evidence="8">The sequence shown here is derived from an EMBL/GenBank/DDBJ whole genome shotgun (WGS) entry which is preliminary data.</text>
</comment>
<protein>
    <recommendedName>
        <fullName evidence="7">MADS-box domain-containing protein</fullName>
    </recommendedName>
</protein>
<evidence type="ECO:0000256" key="4">
    <source>
        <dbReference type="ARBA" id="ARBA00023163"/>
    </source>
</evidence>
<name>A0AAD8RWP0_LOLMU</name>
<keyword evidence="5" id="KW-0539">Nucleus</keyword>
<dbReference type="PROSITE" id="PS50066">
    <property type="entry name" value="MADS_BOX_2"/>
    <property type="match status" value="1"/>
</dbReference>
<evidence type="ECO:0000256" key="5">
    <source>
        <dbReference type="ARBA" id="ARBA00023242"/>
    </source>
</evidence>
<proteinExistence type="predicted"/>
<keyword evidence="6" id="KW-0175">Coiled coil</keyword>
<keyword evidence="2" id="KW-0805">Transcription regulation</keyword>
<evidence type="ECO:0000313" key="9">
    <source>
        <dbReference type="Proteomes" id="UP001231189"/>
    </source>
</evidence>